<dbReference type="EMBL" id="UHFA01000002">
    <property type="protein sequence ID" value="SUN37269.1"/>
    <property type="molecule type" value="Genomic_DNA"/>
</dbReference>
<evidence type="ECO:0000256" key="5">
    <source>
        <dbReference type="ARBA" id="ARBA00023054"/>
    </source>
</evidence>
<evidence type="ECO:0000256" key="7">
    <source>
        <dbReference type="SAM" id="Coils"/>
    </source>
</evidence>
<keyword evidence="5 7" id="KW-0175">Coiled coil</keyword>
<evidence type="ECO:0000256" key="6">
    <source>
        <dbReference type="ARBA" id="ARBA00023306"/>
    </source>
</evidence>
<organism evidence="8 9">
    <name type="scientific">Streptococcus downei MFe28</name>
    <dbReference type="NCBI Taxonomy" id="764290"/>
    <lineage>
        <taxon>Bacteria</taxon>
        <taxon>Bacillati</taxon>
        <taxon>Bacillota</taxon>
        <taxon>Bacilli</taxon>
        <taxon>Lactobacillales</taxon>
        <taxon>Streptococcaceae</taxon>
        <taxon>Streptococcus</taxon>
    </lineage>
</organism>
<keyword evidence="6" id="KW-0131">Cell cycle</keyword>
<keyword evidence="9" id="KW-1185">Reference proteome</keyword>
<keyword evidence="3" id="KW-0963">Cytoplasm</keyword>
<evidence type="ECO:0000256" key="3">
    <source>
        <dbReference type="ARBA" id="ARBA00022490"/>
    </source>
</evidence>
<reference evidence="8 9" key="1">
    <citation type="submission" date="2018-06" db="EMBL/GenBank/DDBJ databases">
        <authorList>
            <consortium name="Pathogen Informatics"/>
            <person name="Doyle S."/>
        </authorList>
    </citation>
    <scope>NUCLEOTIDE SEQUENCE [LARGE SCALE GENOMIC DNA]</scope>
    <source>
        <strain evidence="9">NCTC 11391</strain>
    </source>
</reference>
<proteinExistence type="inferred from homology"/>
<keyword evidence="4" id="KW-0132">Cell division</keyword>
<evidence type="ECO:0000256" key="1">
    <source>
        <dbReference type="ARBA" id="ARBA00004496"/>
    </source>
</evidence>
<accession>A0A380JHW6</accession>
<dbReference type="Proteomes" id="UP000254082">
    <property type="component" value="Unassembled WGS sequence"/>
</dbReference>
<dbReference type="GO" id="GO:0005737">
    <property type="term" value="C:cytoplasm"/>
    <property type="evidence" value="ECO:0007669"/>
    <property type="project" value="UniProtKB-SubCell"/>
</dbReference>
<dbReference type="Gene3D" id="6.10.250.660">
    <property type="match status" value="1"/>
</dbReference>
<dbReference type="InterPro" id="IPR019933">
    <property type="entry name" value="DivIVA_domain"/>
</dbReference>
<dbReference type="AlphaFoldDB" id="A0A380JHW6"/>
<sequence length="287" mass="32045">MALTALDIKNKTFHTKFRGYNEREVDAFLDDLVDDFEDLSRKNKDLEAKIKTLEEKLVYFDEMKESLSQSVILAQETAEKVKFSANTQATNLLSKANYDANQLIDEAKARANKILRDSTDEAKAVAIETEALKRQSRVFHQRLLSTIEGQLNMINSQEWNELLQPTAVYLQNSDEAFKEVVGKVLDDNQVLTSAGATPAVEPESTDDATRQFTESEMAELQRRVEESNRILEETQKLDLGEISAAIDAAADSTAQVDPAITIQDTSEMSATELAGGEAQTFKLNIQD</sequence>
<dbReference type="GO" id="GO:0051301">
    <property type="term" value="P:cell division"/>
    <property type="evidence" value="ECO:0007669"/>
    <property type="project" value="UniProtKB-KW"/>
</dbReference>
<dbReference type="PANTHER" id="PTHR35794:SF2">
    <property type="entry name" value="CELL DIVISION PROTEIN DIVIVA"/>
    <property type="match status" value="1"/>
</dbReference>
<dbReference type="PANTHER" id="PTHR35794">
    <property type="entry name" value="CELL DIVISION PROTEIN DIVIVA"/>
    <property type="match status" value="1"/>
</dbReference>
<evidence type="ECO:0000313" key="8">
    <source>
        <dbReference type="EMBL" id="SUN37269.1"/>
    </source>
</evidence>
<comment type="similarity">
    <text evidence="2">Belongs to the DivIVA family.</text>
</comment>
<protein>
    <submittedName>
        <fullName evidence="8">Cell-division protein DivIVA</fullName>
    </submittedName>
</protein>
<comment type="subcellular location">
    <subcellularLocation>
        <location evidence="1">Cytoplasm</location>
    </subcellularLocation>
</comment>
<feature type="coiled-coil region" evidence="7">
    <location>
        <begin position="29"/>
        <end position="63"/>
    </location>
</feature>
<evidence type="ECO:0000256" key="2">
    <source>
        <dbReference type="ARBA" id="ARBA00009008"/>
    </source>
</evidence>
<evidence type="ECO:0000256" key="4">
    <source>
        <dbReference type="ARBA" id="ARBA00022618"/>
    </source>
</evidence>
<dbReference type="OrthoDB" id="9815492at2"/>
<dbReference type="NCBIfam" id="TIGR03544">
    <property type="entry name" value="DivI1A_domain"/>
    <property type="match status" value="1"/>
</dbReference>
<gene>
    <name evidence="8" type="primary">divIVA_1</name>
    <name evidence="8" type="ORF">NCTC11391_02024</name>
</gene>
<feature type="coiled-coil region" evidence="7">
    <location>
        <begin position="210"/>
        <end position="237"/>
    </location>
</feature>
<dbReference type="Pfam" id="PF05103">
    <property type="entry name" value="DivIVA"/>
    <property type="match status" value="1"/>
</dbReference>
<name>A0A380JHW6_STRDO</name>
<dbReference type="InterPro" id="IPR007793">
    <property type="entry name" value="DivIVA_fam"/>
</dbReference>
<dbReference type="RefSeq" id="WP_002996868.1">
    <property type="nucleotide sequence ID" value="NZ_UHFA01000002.1"/>
</dbReference>
<evidence type="ECO:0000313" key="9">
    <source>
        <dbReference type="Proteomes" id="UP000254082"/>
    </source>
</evidence>